<dbReference type="FunFam" id="1.10.10.10:FF:000001">
    <property type="entry name" value="LysR family transcriptional regulator"/>
    <property type="match status" value="1"/>
</dbReference>
<name>A0A1I1HEM7_9ACTN</name>
<sequence>MPDAGGRERLPPAACSPAGPGVQYRMRRCSIPVPAAGAPARYPKRYRPGVQAVDIRQLECFIAVAEEGHVGRAALRLHMTQPPLTRRINRLEREVGVRLFRRTPAGMELTEPGAVFLDRAYRIVRLSEDAVERTRLAEAGQVGQLVVGYFGSTIFEAVPRLLRGFLQAHPEITLTLERAPKDVQADAVRDGRMHAGFSRSYRDEPGLKVRCIQREPLFAAVPAGHPLLAQGEVRVADLRDERMVLFPAAPRPSFADEVSQLCKQAGFAVRAVREAEDAVTALAYVAAGGLCTVVPRSATTIALPGLRYLPLADGPLLELSCLHRAGEPSPMLRAFLRHLDSWSAAAR</sequence>
<dbReference type="AlphaFoldDB" id="A0A1I1HEM7"/>
<comment type="similarity">
    <text evidence="1">Belongs to the LysR transcriptional regulatory family.</text>
</comment>
<dbReference type="STRING" id="910347.SAMN05421773_102273"/>
<evidence type="ECO:0000313" key="8">
    <source>
        <dbReference type="Proteomes" id="UP000199207"/>
    </source>
</evidence>
<evidence type="ECO:0000256" key="5">
    <source>
        <dbReference type="SAM" id="MobiDB-lite"/>
    </source>
</evidence>
<feature type="region of interest" description="Disordered" evidence="5">
    <location>
        <begin position="1"/>
        <end position="20"/>
    </location>
</feature>
<dbReference type="PRINTS" id="PR00039">
    <property type="entry name" value="HTHLYSR"/>
</dbReference>
<dbReference type="GO" id="GO:0003677">
    <property type="term" value="F:DNA binding"/>
    <property type="evidence" value="ECO:0007669"/>
    <property type="project" value="UniProtKB-KW"/>
</dbReference>
<dbReference type="Proteomes" id="UP000199207">
    <property type="component" value="Unassembled WGS sequence"/>
</dbReference>
<feature type="compositionally biased region" description="Basic and acidic residues" evidence="5">
    <location>
        <begin position="1"/>
        <end position="10"/>
    </location>
</feature>
<evidence type="ECO:0000256" key="3">
    <source>
        <dbReference type="ARBA" id="ARBA00023125"/>
    </source>
</evidence>
<dbReference type="InterPro" id="IPR036388">
    <property type="entry name" value="WH-like_DNA-bd_sf"/>
</dbReference>
<organism evidence="7 8">
    <name type="scientific">Streptomyces aidingensis</name>
    <dbReference type="NCBI Taxonomy" id="910347"/>
    <lineage>
        <taxon>Bacteria</taxon>
        <taxon>Bacillati</taxon>
        <taxon>Actinomycetota</taxon>
        <taxon>Actinomycetes</taxon>
        <taxon>Kitasatosporales</taxon>
        <taxon>Streptomycetaceae</taxon>
        <taxon>Streptomyces</taxon>
    </lineage>
</organism>
<dbReference type="SUPFAM" id="SSF53850">
    <property type="entry name" value="Periplasmic binding protein-like II"/>
    <property type="match status" value="1"/>
</dbReference>
<dbReference type="PANTHER" id="PTHR30346:SF0">
    <property type="entry name" value="HCA OPERON TRANSCRIPTIONAL ACTIVATOR HCAR"/>
    <property type="match status" value="1"/>
</dbReference>
<dbReference type="PROSITE" id="PS50931">
    <property type="entry name" value="HTH_LYSR"/>
    <property type="match status" value="1"/>
</dbReference>
<evidence type="ECO:0000256" key="4">
    <source>
        <dbReference type="ARBA" id="ARBA00023163"/>
    </source>
</evidence>
<proteinExistence type="inferred from homology"/>
<gene>
    <name evidence="7" type="ORF">SAMN05421773_102273</name>
</gene>
<dbReference type="Pfam" id="PF00126">
    <property type="entry name" value="HTH_1"/>
    <property type="match status" value="1"/>
</dbReference>
<dbReference type="Pfam" id="PF03466">
    <property type="entry name" value="LysR_substrate"/>
    <property type="match status" value="1"/>
</dbReference>
<dbReference type="InterPro" id="IPR005119">
    <property type="entry name" value="LysR_subst-bd"/>
</dbReference>
<dbReference type="EMBL" id="FOLM01000002">
    <property type="protein sequence ID" value="SFC19570.1"/>
    <property type="molecule type" value="Genomic_DNA"/>
</dbReference>
<evidence type="ECO:0000256" key="1">
    <source>
        <dbReference type="ARBA" id="ARBA00009437"/>
    </source>
</evidence>
<dbReference type="SUPFAM" id="SSF46785">
    <property type="entry name" value="Winged helix' DNA-binding domain"/>
    <property type="match status" value="1"/>
</dbReference>
<keyword evidence="8" id="KW-1185">Reference proteome</keyword>
<dbReference type="Gene3D" id="3.40.190.10">
    <property type="entry name" value="Periplasmic binding protein-like II"/>
    <property type="match status" value="2"/>
</dbReference>
<keyword evidence="3 7" id="KW-0238">DNA-binding</keyword>
<evidence type="ECO:0000256" key="2">
    <source>
        <dbReference type="ARBA" id="ARBA00023015"/>
    </source>
</evidence>
<dbReference type="Gene3D" id="1.10.10.10">
    <property type="entry name" value="Winged helix-like DNA-binding domain superfamily/Winged helix DNA-binding domain"/>
    <property type="match status" value="1"/>
</dbReference>
<dbReference type="InterPro" id="IPR036390">
    <property type="entry name" value="WH_DNA-bd_sf"/>
</dbReference>
<evidence type="ECO:0000313" key="7">
    <source>
        <dbReference type="EMBL" id="SFC19570.1"/>
    </source>
</evidence>
<dbReference type="GO" id="GO:0003700">
    <property type="term" value="F:DNA-binding transcription factor activity"/>
    <property type="evidence" value="ECO:0007669"/>
    <property type="project" value="InterPro"/>
</dbReference>
<keyword evidence="4" id="KW-0804">Transcription</keyword>
<evidence type="ECO:0000259" key="6">
    <source>
        <dbReference type="PROSITE" id="PS50931"/>
    </source>
</evidence>
<feature type="domain" description="HTH lysR-type" evidence="6">
    <location>
        <begin position="53"/>
        <end position="110"/>
    </location>
</feature>
<keyword evidence="2" id="KW-0805">Transcription regulation</keyword>
<dbReference type="GO" id="GO:0032993">
    <property type="term" value="C:protein-DNA complex"/>
    <property type="evidence" value="ECO:0007669"/>
    <property type="project" value="TreeGrafter"/>
</dbReference>
<dbReference type="PANTHER" id="PTHR30346">
    <property type="entry name" value="TRANSCRIPTIONAL DUAL REGULATOR HCAR-RELATED"/>
    <property type="match status" value="1"/>
</dbReference>
<accession>A0A1I1HEM7</accession>
<dbReference type="InterPro" id="IPR000847">
    <property type="entry name" value="LysR_HTH_N"/>
</dbReference>
<reference evidence="7 8" key="1">
    <citation type="submission" date="2016-10" db="EMBL/GenBank/DDBJ databases">
        <authorList>
            <person name="de Groot N.N."/>
        </authorList>
    </citation>
    <scope>NUCLEOTIDE SEQUENCE [LARGE SCALE GENOMIC DNA]</scope>
    <source>
        <strain evidence="7 8">CGMCC 4.5739</strain>
    </source>
</reference>
<protein>
    <submittedName>
        <fullName evidence="7">DNA-binding transcriptional regulator, LysR family</fullName>
    </submittedName>
</protein>